<feature type="compositionally biased region" description="Basic residues" evidence="1">
    <location>
        <begin position="39"/>
        <end position="49"/>
    </location>
</feature>
<accession>A0AAW0BFC4</accession>
<dbReference type="AlphaFoldDB" id="A0AAW0BFC4"/>
<reference evidence="2 3" key="1">
    <citation type="journal article" date="2024" name="J Genomics">
        <title>Draft genome sequencing and assembly of Favolaschia claudopus CIRM-BRFM 2984 isolated from oak limbs.</title>
        <authorList>
            <person name="Navarro D."/>
            <person name="Drula E."/>
            <person name="Chaduli D."/>
            <person name="Cazenave R."/>
            <person name="Ahrendt S."/>
            <person name="Wang J."/>
            <person name="Lipzen A."/>
            <person name="Daum C."/>
            <person name="Barry K."/>
            <person name="Grigoriev I.V."/>
            <person name="Favel A."/>
            <person name="Rosso M.N."/>
            <person name="Martin F."/>
        </authorList>
    </citation>
    <scope>NUCLEOTIDE SEQUENCE [LARGE SCALE GENOMIC DNA]</scope>
    <source>
        <strain evidence="2 3">CIRM-BRFM 2984</strain>
    </source>
</reference>
<evidence type="ECO:0000256" key="1">
    <source>
        <dbReference type="SAM" id="MobiDB-lite"/>
    </source>
</evidence>
<evidence type="ECO:0000313" key="2">
    <source>
        <dbReference type="EMBL" id="KAK7024827.1"/>
    </source>
</evidence>
<gene>
    <name evidence="2" type="ORF">R3P38DRAFT_1052309</name>
</gene>
<organism evidence="2 3">
    <name type="scientific">Favolaschia claudopus</name>
    <dbReference type="NCBI Taxonomy" id="2862362"/>
    <lineage>
        <taxon>Eukaryota</taxon>
        <taxon>Fungi</taxon>
        <taxon>Dikarya</taxon>
        <taxon>Basidiomycota</taxon>
        <taxon>Agaricomycotina</taxon>
        <taxon>Agaricomycetes</taxon>
        <taxon>Agaricomycetidae</taxon>
        <taxon>Agaricales</taxon>
        <taxon>Marasmiineae</taxon>
        <taxon>Mycenaceae</taxon>
        <taxon>Favolaschia</taxon>
    </lineage>
</organism>
<feature type="region of interest" description="Disordered" evidence="1">
    <location>
        <begin position="1"/>
        <end position="79"/>
    </location>
</feature>
<name>A0AAW0BFC4_9AGAR</name>
<proteinExistence type="predicted"/>
<dbReference type="Proteomes" id="UP001362999">
    <property type="component" value="Unassembled WGS sequence"/>
</dbReference>
<keyword evidence="3" id="KW-1185">Reference proteome</keyword>
<protein>
    <submittedName>
        <fullName evidence="2">Uncharacterized protein</fullName>
    </submittedName>
</protein>
<comment type="caution">
    <text evidence="2">The sequence shown here is derived from an EMBL/GenBank/DDBJ whole genome shotgun (WGS) entry which is preliminary data.</text>
</comment>
<sequence length="115" mass="12671">MAEVNMPFNLDPLVASLPPTNSVGSGKERNADPSSIPPQHRRKISPLHARKPEDPARFHPGYPQDTGADANTSESPGEMHFTVAQGGIRAHAMNFIRLRQEMSQQVEEEKVSESE</sequence>
<dbReference type="EMBL" id="JAWWNJ010000034">
    <property type="protein sequence ID" value="KAK7024827.1"/>
    <property type="molecule type" value="Genomic_DNA"/>
</dbReference>
<evidence type="ECO:0000313" key="3">
    <source>
        <dbReference type="Proteomes" id="UP001362999"/>
    </source>
</evidence>